<sequence>MIVFSILLMFASFSVLSSFTLTSHDVTVIKIIAFCTDCNALTVIRLRKQKRIHCLGFGNQLEFCTKFGDDWSFREETYMEIHNRPRSDAELPRLNSDLGLRTTNSNKMYPPWPLPGIHCGGHFDDARLEGCFLIDYSIVGCCPGQPSGIPIPGKGKIKE</sequence>
<organism evidence="2 3">
    <name type="scientific">Daphnia magna</name>
    <dbReference type="NCBI Taxonomy" id="35525"/>
    <lineage>
        <taxon>Eukaryota</taxon>
        <taxon>Metazoa</taxon>
        <taxon>Ecdysozoa</taxon>
        <taxon>Arthropoda</taxon>
        <taxon>Crustacea</taxon>
        <taxon>Branchiopoda</taxon>
        <taxon>Diplostraca</taxon>
        <taxon>Cladocera</taxon>
        <taxon>Anomopoda</taxon>
        <taxon>Daphniidae</taxon>
        <taxon>Daphnia</taxon>
    </lineage>
</organism>
<dbReference type="Proteomes" id="UP001234178">
    <property type="component" value="Unassembled WGS sequence"/>
</dbReference>
<protein>
    <submittedName>
        <fullName evidence="2">Uncharacterized protein</fullName>
    </submittedName>
</protein>
<proteinExistence type="predicted"/>
<feature type="signal peptide" evidence="1">
    <location>
        <begin position="1"/>
        <end position="18"/>
    </location>
</feature>
<comment type="caution">
    <text evidence="2">The sequence shown here is derived from an EMBL/GenBank/DDBJ whole genome shotgun (WGS) entry which is preliminary data.</text>
</comment>
<keyword evidence="3" id="KW-1185">Reference proteome</keyword>
<evidence type="ECO:0000313" key="3">
    <source>
        <dbReference type="Proteomes" id="UP001234178"/>
    </source>
</evidence>
<keyword evidence="1" id="KW-0732">Signal</keyword>
<dbReference type="EMBL" id="JAOYFB010000040">
    <property type="protein sequence ID" value="KAK4037333.1"/>
    <property type="molecule type" value="Genomic_DNA"/>
</dbReference>
<evidence type="ECO:0000313" key="2">
    <source>
        <dbReference type="EMBL" id="KAK4037333.1"/>
    </source>
</evidence>
<feature type="chain" id="PRO_5047088610" evidence="1">
    <location>
        <begin position="19"/>
        <end position="159"/>
    </location>
</feature>
<name>A0ABR0B6M1_9CRUS</name>
<gene>
    <name evidence="2" type="ORF">OUZ56_029370</name>
</gene>
<reference evidence="2 3" key="1">
    <citation type="journal article" date="2023" name="Nucleic Acids Res.">
        <title>The hologenome of Daphnia magna reveals possible DNA methylation and microbiome-mediated evolution of the host genome.</title>
        <authorList>
            <person name="Chaturvedi A."/>
            <person name="Li X."/>
            <person name="Dhandapani V."/>
            <person name="Marshall H."/>
            <person name="Kissane S."/>
            <person name="Cuenca-Cambronero M."/>
            <person name="Asole G."/>
            <person name="Calvet F."/>
            <person name="Ruiz-Romero M."/>
            <person name="Marangio P."/>
            <person name="Guigo R."/>
            <person name="Rago D."/>
            <person name="Mirbahai L."/>
            <person name="Eastwood N."/>
            <person name="Colbourne J.K."/>
            <person name="Zhou J."/>
            <person name="Mallon E."/>
            <person name="Orsini L."/>
        </authorList>
    </citation>
    <scope>NUCLEOTIDE SEQUENCE [LARGE SCALE GENOMIC DNA]</scope>
    <source>
        <strain evidence="2">LRV0_1</strain>
    </source>
</reference>
<evidence type="ECO:0000256" key="1">
    <source>
        <dbReference type="SAM" id="SignalP"/>
    </source>
</evidence>
<accession>A0ABR0B6M1</accession>